<accession>A0ABS2U812</accession>
<gene>
    <name evidence="1" type="ORF">JWG45_03765</name>
</gene>
<dbReference type="Proteomes" id="UP000724686">
    <property type="component" value="Unassembled WGS sequence"/>
</dbReference>
<dbReference type="RefSeq" id="WP_205278450.1">
    <property type="nucleotide sequence ID" value="NZ_JAFFPU010000015.1"/>
</dbReference>
<comment type="caution">
    <text evidence="1">The sequence shown here is derived from an EMBL/GenBank/DDBJ whole genome shotgun (WGS) entry which is preliminary data.</text>
</comment>
<reference evidence="1 2" key="1">
    <citation type="submission" date="2021-02" db="EMBL/GenBank/DDBJ databases">
        <title>Leptospira ainlahdjerensis sp. nov., Leptospira ainazelensis sp. nov., Leptospira abararensis sp. nov. and Leptospira chreensis sp. nov., four new species isolated from water sources in Algeria.</title>
        <authorList>
            <person name="Amara Korba A."/>
            <person name="Kainiu M."/>
            <person name="Vincent A.T."/>
            <person name="Mariet J.-F."/>
            <person name="Veyrier F.J."/>
            <person name="Goarant C."/>
            <person name="Picardeau M."/>
        </authorList>
    </citation>
    <scope>NUCLEOTIDE SEQUENCE [LARGE SCALE GENOMIC DNA]</scope>
    <source>
        <strain evidence="1 2">201903070</strain>
    </source>
</reference>
<proteinExistence type="predicted"/>
<protein>
    <recommendedName>
        <fullName evidence="3">Phage tail protein</fullName>
    </recommendedName>
</protein>
<evidence type="ECO:0008006" key="3">
    <source>
        <dbReference type="Google" id="ProtNLM"/>
    </source>
</evidence>
<evidence type="ECO:0000313" key="2">
    <source>
        <dbReference type="Proteomes" id="UP000724686"/>
    </source>
</evidence>
<name>A0ABS2U812_9LEPT</name>
<evidence type="ECO:0000313" key="1">
    <source>
        <dbReference type="EMBL" id="MBM9576264.1"/>
    </source>
</evidence>
<sequence>MKTLTEELPILFNDQMICAILEGRKSQTRRISGLEVLNKNPNEWEFVEPSFSHTHNGVRTSVLLINKKTEESVFVDCPYGTKRSLLWVRESWRIGAWNVSKKSLAFDYRANDFARKEWIEISDKTMFERLIQQSQNDAFKAGLSGDQYQWEPGESPCRWRPSIHMPRVASRLILEIKNIRVERLVTLSEEDALAEGVEIDSEECDHVRYSCSDIGCLGQTYKSGFAKLWIELHGQSAWSINPWVWVIEFEIWEDELPY</sequence>
<organism evidence="1 2">
    <name type="scientific">Leptospira ainlahdjerensis</name>
    <dbReference type="NCBI Taxonomy" id="2810033"/>
    <lineage>
        <taxon>Bacteria</taxon>
        <taxon>Pseudomonadati</taxon>
        <taxon>Spirochaetota</taxon>
        <taxon>Spirochaetia</taxon>
        <taxon>Leptospirales</taxon>
        <taxon>Leptospiraceae</taxon>
        <taxon>Leptospira</taxon>
    </lineage>
</organism>
<keyword evidence="2" id="KW-1185">Reference proteome</keyword>
<dbReference type="EMBL" id="JAFFPU010000015">
    <property type="protein sequence ID" value="MBM9576264.1"/>
    <property type="molecule type" value="Genomic_DNA"/>
</dbReference>